<evidence type="ECO:0000313" key="1">
    <source>
        <dbReference type="EMBL" id="SIT38997.1"/>
    </source>
</evidence>
<dbReference type="EMBL" id="CYGX02000019">
    <property type="protein sequence ID" value="SIT38997.1"/>
    <property type="molecule type" value="Genomic_DNA"/>
</dbReference>
<keyword evidence="2" id="KW-1185">Reference proteome</keyword>
<dbReference type="AlphaFoldDB" id="A0A1N7RV81"/>
<protein>
    <submittedName>
        <fullName evidence="1">Uncharacterized protein</fullName>
    </submittedName>
</protein>
<dbReference type="Proteomes" id="UP000187012">
    <property type="component" value="Unassembled WGS sequence"/>
</dbReference>
<organism evidence="1 2">
    <name type="scientific">Paraburkholderia ribeironis</name>
    <dbReference type="NCBI Taxonomy" id="1247936"/>
    <lineage>
        <taxon>Bacteria</taxon>
        <taxon>Pseudomonadati</taxon>
        <taxon>Pseudomonadota</taxon>
        <taxon>Betaproteobacteria</taxon>
        <taxon>Burkholderiales</taxon>
        <taxon>Burkholderiaceae</taxon>
        <taxon>Paraburkholderia</taxon>
    </lineage>
</organism>
<name>A0A1N7RV81_9BURK</name>
<gene>
    <name evidence="1" type="ORF">BN2475_190005</name>
</gene>
<reference evidence="1 2" key="1">
    <citation type="submission" date="2016-12" db="EMBL/GenBank/DDBJ databases">
        <authorList>
            <person name="Song W.-J."/>
            <person name="Kurnit D.M."/>
        </authorList>
    </citation>
    <scope>NUCLEOTIDE SEQUENCE [LARGE SCALE GENOMIC DNA]</scope>
    <source>
        <strain evidence="1 2">STM7296</strain>
    </source>
</reference>
<dbReference type="STRING" id="1247936.BN2475_190005"/>
<sequence>MTPVRSSGGDTDVATVERIDSLWLSPGCPSCASYYLSYLSCAELDKLFTMAATALVSIRRRVCSH</sequence>
<proteinExistence type="predicted"/>
<accession>A0A1N7RV81</accession>
<evidence type="ECO:0000313" key="2">
    <source>
        <dbReference type="Proteomes" id="UP000187012"/>
    </source>
</evidence>